<comment type="similarity">
    <text evidence="2">Belongs to the ABC transporter superfamily.</text>
</comment>
<protein>
    <submittedName>
        <fullName evidence="13">ABC-type transport system, permease and ATPase components</fullName>
    </submittedName>
</protein>
<dbReference type="GO" id="GO:0015421">
    <property type="term" value="F:ABC-type oligopeptide transporter activity"/>
    <property type="evidence" value="ECO:0007669"/>
    <property type="project" value="TreeGrafter"/>
</dbReference>
<sequence length="580" mass="65785">MQFIFNKMEKYKKKVIGLLIFKVIGTLTDLAIPYLTAYMIDQLIPTSSKDDITKIILLGILMLLVVLFGWFFNMKANRMAEYVAAYTVRDIRYELFSKIETLSAKQVDELTQTSLISRMTTDTYNIYSAVGSIQRLGVRAPILFIGGIVVSFFLDWVLALIMVAMIPFIMYFSLRTSKMGRPLYTDIQVKVDKLIRTLRENITGARVVKALSMVEHENYKFDLNNKEVVESELKATKSMSKIRPLVDVIMNLGLVVVLIIGAYRVFNSQTKVGEILAFVTYFTIILNATMSLTRVFIQMSKATASSLRIIEVLDFKTDMKNGNMEVFEVNETPHIEFSHVYFSYNQKGDHLEDINFKLYKGQTLGILGATGSGKTTIINLIMRFYDPYQGEIKMFGKNLKDLDLSALRKSIGLVLQTDLILSDTIYENIQFSRKDILPEDIELAKTIAQANFIDEMPEKNYEKMTQRGTNISGGQKQRLLIARAVAGKPKLLILDDASSALDYQTDMNMRLSLKEHLSETTKIIVAQRISSIKEADLILVIEDGKIIASGTHETLEQTSEQYQNIIKHQLGGELNESTNH</sequence>
<dbReference type="Pfam" id="PF00664">
    <property type="entry name" value="ABC_membrane"/>
    <property type="match status" value="1"/>
</dbReference>
<feature type="transmembrane region" description="Helical" evidence="10">
    <location>
        <begin position="244"/>
        <end position="263"/>
    </location>
</feature>
<proteinExistence type="inferred from homology"/>
<dbReference type="FunFam" id="3.40.50.300:FF:000221">
    <property type="entry name" value="Multidrug ABC transporter ATP-binding protein"/>
    <property type="match status" value="1"/>
</dbReference>
<dbReference type="GO" id="GO:0016887">
    <property type="term" value="F:ATP hydrolysis activity"/>
    <property type="evidence" value="ECO:0007669"/>
    <property type="project" value="InterPro"/>
</dbReference>
<evidence type="ECO:0000256" key="3">
    <source>
        <dbReference type="ARBA" id="ARBA00022448"/>
    </source>
</evidence>
<keyword evidence="7" id="KW-0067">ATP-binding</keyword>
<feature type="transmembrane region" description="Helical" evidence="10">
    <location>
        <begin position="52"/>
        <end position="72"/>
    </location>
</feature>
<organism evidence="13 14">
    <name type="scientific">Alteracholeplasma palmae (strain ATCC 49389 / J233)</name>
    <name type="common">Acholeplasma palmae</name>
    <dbReference type="NCBI Taxonomy" id="1318466"/>
    <lineage>
        <taxon>Bacteria</taxon>
        <taxon>Bacillati</taxon>
        <taxon>Mycoplasmatota</taxon>
        <taxon>Mollicutes</taxon>
        <taxon>Acholeplasmatales</taxon>
        <taxon>Acholeplasmataceae</taxon>
        <taxon>Acholeplasma</taxon>
    </lineage>
</organism>
<keyword evidence="6" id="KW-0547">Nucleotide-binding</keyword>
<dbReference type="PANTHER" id="PTHR43394:SF1">
    <property type="entry name" value="ATP-BINDING CASSETTE SUB-FAMILY B MEMBER 10, MITOCHONDRIAL"/>
    <property type="match status" value="1"/>
</dbReference>
<dbReference type="PROSITE" id="PS00211">
    <property type="entry name" value="ABC_TRANSPORTER_1"/>
    <property type="match status" value="1"/>
</dbReference>
<gene>
    <name evidence="13" type="ORF">BN85406890</name>
</gene>
<dbReference type="InterPro" id="IPR003439">
    <property type="entry name" value="ABC_transporter-like_ATP-bd"/>
</dbReference>
<keyword evidence="4" id="KW-1003">Cell membrane</keyword>
<dbReference type="KEGG" id="apal:BN85406890"/>
<evidence type="ECO:0000256" key="10">
    <source>
        <dbReference type="SAM" id="Phobius"/>
    </source>
</evidence>
<dbReference type="InterPro" id="IPR027417">
    <property type="entry name" value="P-loop_NTPase"/>
</dbReference>
<dbReference type="GO" id="GO:0005524">
    <property type="term" value="F:ATP binding"/>
    <property type="evidence" value="ECO:0007669"/>
    <property type="project" value="UniProtKB-KW"/>
</dbReference>
<keyword evidence="9 10" id="KW-0472">Membrane</keyword>
<evidence type="ECO:0000256" key="4">
    <source>
        <dbReference type="ARBA" id="ARBA00022475"/>
    </source>
</evidence>
<accession>U4KRL2</accession>
<evidence type="ECO:0000256" key="1">
    <source>
        <dbReference type="ARBA" id="ARBA00004651"/>
    </source>
</evidence>
<dbReference type="Pfam" id="PF00005">
    <property type="entry name" value="ABC_tran"/>
    <property type="match status" value="1"/>
</dbReference>
<evidence type="ECO:0000259" key="12">
    <source>
        <dbReference type="PROSITE" id="PS50929"/>
    </source>
</evidence>
<dbReference type="STRING" id="1318466.BN85406890"/>
<dbReference type="HOGENOM" id="CLU_000604_84_3_14"/>
<dbReference type="InterPro" id="IPR003593">
    <property type="entry name" value="AAA+_ATPase"/>
</dbReference>
<name>U4KRL2_ALTPJ</name>
<evidence type="ECO:0000259" key="11">
    <source>
        <dbReference type="PROSITE" id="PS50893"/>
    </source>
</evidence>
<dbReference type="OrthoDB" id="383768at2"/>
<keyword evidence="3" id="KW-0813">Transport</keyword>
<evidence type="ECO:0000256" key="2">
    <source>
        <dbReference type="ARBA" id="ARBA00005417"/>
    </source>
</evidence>
<evidence type="ECO:0000256" key="7">
    <source>
        <dbReference type="ARBA" id="ARBA00022840"/>
    </source>
</evidence>
<feature type="domain" description="ABC transmembrane type-1" evidence="12">
    <location>
        <begin position="16"/>
        <end position="301"/>
    </location>
</feature>
<reference evidence="13 14" key="1">
    <citation type="journal article" date="2013" name="J. Mol. Microbiol. Biotechnol.">
        <title>Analysis of the Complete Genomes of Acholeplasma brassicae , A. palmae and A. laidlawii and Their Comparison to the Obligate Parasites from ' Candidatus Phytoplasma'.</title>
        <authorList>
            <person name="Kube M."/>
            <person name="Siewert C."/>
            <person name="Migdoll A.M."/>
            <person name="Duduk B."/>
            <person name="Holz S."/>
            <person name="Rabus R."/>
            <person name="Seemuller E."/>
            <person name="Mitrovic J."/>
            <person name="Muller I."/>
            <person name="Buttner C."/>
            <person name="Reinhardt R."/>
        </authorList>
    </citation>
    <scope>NUCLEOTIDE SEQUENCE [LARGE SCALE GENOMIC DNA]</scope>
    <source>
        <strain evidence="13 14">J233</strain>
    </source>
</reference>
<dbReference type="Gene3D" id="3.40.50.300">
    <property type="entry name" value="P-loop containing nucleotide triphosphate hydrolases"/>
    <property type="match status" value="1"/>
</dbReference>
<evidence type="ECO:0000313" key="14">
    <source>
        <dbReference type="Proteomes" id="UP000032740"/>
    </source>
</evidence>
<dbReference type="EMBL" id="FO681347">
    <property type="protein sequence ID" value="CCV64266.1"/>
    <property type="molecule type" value="Genomic_DNA"/>
</dbReference>
<feature type="transmembrane region" description="Helical" evidence="10">
    <location>
        <begin position="275"/>
        <end position="297"/>
    </location>
</feature>
<evidence type="ECO:0000313" key="13">
    <source>
        <dbReference type="EMBL" id="CCV64266.1"/>
    </source>
</evidence>
<dbReference type="InterPro" id="IPR036640">
    <property type="entry name" value="ABC1_TM_sf"/>
</dbReference>
<keyword evidence="5 10" id="KW-0812">Transmembrane</keyword>
<dbReference type="AlphaFoldDB" id="U4KRL2"/>
<evidence type="ECO:0000256" key="9">
    <source>
        <dbReference type="ARBA" id="ARBA00023136"/>
    </source>
</evidence>
<dbReference type="InterPro" id="IPR017871">
    <property type="entry name" value="ABC_transporter-like_CS"/>
</dbReference>
<dbReference type="Gene3D" id="1.20.1560.10">
    <property type="entry name" value="ABC transporter type 1, transmembrane domain"/>
    <property type="match status" value="1"/>
</dbReference>
<dbReference type="InterPro" id="IPR011527">
    <property type="entry name" value="ABC1_TM_dom"/>
</dbReference>
<keyword evidence="8 10" id="KW-1133">Transmembrane helix</keyword>
<dbReference type="SUPFAM" id="SSF52540">
    <property type="entry name" value="P-loop containing nucleoside triphosphate hydrolases"/>
    <property type="match status" value="1"/>
</dbReference>
<dbReference type="PROSITE" id="PS50893">
    <property type="entry name" value="ABC_TRANSPORTER_2"/>
    <property type="match status" value="1"/>
</dbReference>
<comment type="subcellular location">
    <subcellularLocation>
        <location evidence="1">Cell membrane</location>
        <topology evidence="1">Multi-pass membrane protein</topology>
    </subcellularLocation>
</comment>
<feature type="transmembrane region" description="Helical" evidence="10">
    <location>
        <begin position="15"/>
        <end position="40"/>
    </location>
</feature>
<dbReference type="PROSITE" id="PS50929">
    <property type="entry name" value="ABC_TM1F"/>
    <property type="match status" value="1"/>
</dbReference>
<dbReference type="SUPFAM" id="SSF90123">
    <property type="entry name" value="ABC transporter transmembrane region"/>
    <property type="match status" value="1"/>
</dbReference>
<evidence type="ECO:0000256" key="8">
    <source>
        <dbReference type="ARBA" id="ARBA00022989"/>
    </source>
</evidence>
<dbReference type="InterPro" id="IPR039421">
    <property type="entry name" value="Type_1_exporter"/>
</dbReference>
<feature type="domain" description="ABC transporter" evidence="11">
    <location>
        <begin position="335"/>
        <end position="568"/>
    </location>
</feature>
<dbReference type="Proteomes" id="UP000032740">
    <property type="component" value="Chromosome"/>
</dbReference>
<evidence type="ECO:0000256" key="5">
    <source>
        <dbReference type="ARBA" id="ARBA00022692"/>
    </source>
</evidence>
<dbReference type="RefSeq" id="WP_026658558.1">
    <property type="nucleotide sequence ID" value="NC_022538.1"/>
</dbReference>
<dbReference type="GO" id="GO:0005886">
    <property type="term" value="C:plasma membrane"/>
    <property type="evidence" value="ECO:0007669"/>
    <property type="project" value="UniProtKB-SubCell"/>
</dbReference>
<dbReference type="CDD" id="cd18548">
    <property type="entry name" value="ABC_6TM_Tm287_like"/>
    <property type="match status" value="1"/>
</dbReference>
<dbReference type="SMART" id="SM00382">
    <property type="entry name" value="AAA"/>
    <property type="match status" value="1"/>
</dbReference>
<evidence type="ECO:0000256" key="6">
    <source>
        <dbReference type="ARBA" id="ARBA00022741"/>
    </source>
</evidence>
<keyword evidence="14" id="KW-1185">Reference proteome</keyword>
<dbReference type="PANTHER" id="PTHR43394">
    <property type="entry name" value="ATP-DEPENDENT PERMEASE MDL1, MITOCHONDRIAL"/>
    <property type="match status" value="1"/>
</dbReference>